<evidence type="ECO:0000256" key="8">
    <source>
        <dbReference type="SAM" id="SignalP"/>
    </source>
</evidence>
<keyword evidence="13" id="KW-1185">Reference proteome</keyword>
<dbReference type="InterPro" id="IPR029411">
    <property type="entry name" value="RG-lyase_III"/>
</dbReference>
<name>U4U9F4_DENPD</name>
<dbReference type="Gene3D" id="2.70.98.10">
    <property type="match status" value="1"/>
</dbReference>
<dbReference type="GO" id="GO:0005576">
    <property type="term" value="C:extracellular region"/>
    <property type="evidence" value="ECO:0007669"/>
    <property type="project" value="UniProtKB-SubCell"/>
</dbReference>
<dbReference type="SUPFAM" id="SSF49452">
    <property type="entry name" value="Starch-binding domain-like"/>
    <property type="match status" value="1"/>
</dbReference>
<dbReference type="Proteomes" id="UP000019118">
    <property type="component" value="Unassembled WGS sequence"/>
</dbReference>
<reference evidence="13 14" key="1">
    <citation type="journal article" date="2013" name="Genome Biol.">
        <title>Draft genome of the mountain pine beetle, Dendroctonus ponderosae Hopkins, a major forest pest.</title>
        <authorList>
            <person name="Keeling C.I."/>
            <person name="Yuen M.M."/>
            <person name="Liao N.Y."/>
            <person name="Docking T.R."/>
            <person name="Chan S.K."/>
            <person name="Taylor G.A."/>
            <person name="Palmquist D.L."/>
            <person name="Jackman S.D."/>
            <person name="Nguyen A."/>
            <person name="Li M."/>
            <person name="Henderson H."/>
            <person name="Janes J.K."/>
            <person name="Zhao Y."/>
            <person name="Pandoh P."/>
            <person name="Moore R."/>
            <person name="Sperling F.A."/>
            <person name="Huber D.P."/>
            <person name="Birol I."/>
            <person name="Jones S.J."/>
            <person name="Bohlmann J."/>
        </authorList>
    </citation>
    <scope>NUCLEOTIDE SEQUENCE</scope>
</reference>
<dbReference type="EC" id="4.2.2.23" evidence="4"/>
<dbReference type="InterPro" id="IPR013784">
    <property type="entry name" value="Carb-bd-like_fold"/>
</dbReference>
<evidence type="ECO:0000256" key="7">
    <source>
        <dbReference type="ARBA" id="ARBA00023239"/>
    </source>
</evidence>
<dbReference type="InterPro" id="IPR029413">
    <property type="entry name" value="RG-lyase_II"/>
</dbReference>
<dbReference type="CDD" id="cd10320">
    <property type="entry name" value="RGL4_N"/>
    <property type="match status" value="1"/>
</dbReference>
<evidence type="ECO:0000259" key="10">
    <source>
        <dbReference type="Pfam" id="PF14686"/>
    </source>
</evidence>
<evidence type="ECO:0000256" key="4">
    <source>
        <dbReference type="ARBA" id="ARBA00012437"/>
    </source>
</evidence>
<dbReference type="InterPro" id="IPR051850">
    <property type="entry name" value="Polysacch_Lyase_4"/>
</dbReference>
<dbReference type="Pfam" id="PF14686">
    <property type="entry name" value="fn3_3"/>
    <property type="match status" value="1"/>
</dbReference>
<dbReference type="Gene3D" id="2.60.40.1120">
    <property type="entry name" value="Carboxypeptidase-like, regulatory domain"/>
    <property type="match status" value="1"/>
</dbReference>
<dbReference type="InterPro" id="IPR014718">
    <property type="entry name" value="GH-type_carb-bd"/>
</dbReference>
<organism evidence="11 14">
    <name type="scientific">Dendroctonus ponderosae</name>
    <name type="common">Mountain pine beetle</name>
    <dbReference type="NCBI Taxonomy" id="77166"/>
    <lineage>
        <taxon>Eukaryota</taxon>
        <taxon>Metazoa</taxon>
        <taxon>Ecdysozoa</taxon>
        <taxon>Arthropoda</taxon>
        <taxon>Hexapoda</taxon>
        <taxon>Insecta</taxon>
        <taxon>Pterygota</taxon>
        <taxon>Neoptera</taxon>
        <taxon>Endopterygota</taxon>
        <taxon>Coleoptera</taxon>
        <taxon>Polyphaga</taxon>
        <taxon>Cucujiformia</taxon>
        <taxon>Curculionidae</taxon>
        <taxon>Scolytinae</taxon>
        <taxon>Dendroctonus</taxon>
    </lineage>
</organism>
<gene>
    <name evidence="12" type="primary">109538156</name>
    <name evidence="11" type="ORF">D910_07892</name>
</gene>
<evidence type="ECO:0000313" key="14">
    <source>
        <dbReference type="Proteomes" id="UP000030742"/>
    </source>
</evidence>
<feature type="domain" description="Rhamnogalacturonan lyase" evidence="10">
    <location>
        <begin position="310"/>
        <end position="391"/>
    </location>
</feature>
<feature type="chain" id="PRO_5044739072" description="rhamnogalacturonan endolyase" evidence="8">
    <location>
        <begin position="24"/>
        <end position="555"/>
    </location>
</feature>
<proteinExistence type="inferred from homology"/>
<feature type="domain" description="Rhamnogalacturonan lyase" evidence="9">
    <location>
        <begin position="405"/>
        <end position="552"/>
    </location>
</feature>
<dbReference type="InterPro" id="IPR011013">
    <property type="entry name" value="Gal_mutarotase_sf_dom"/>
</dbReference>
<accession>U4U9F4</accession>
<evidence type="ECO:0000313" key="13">
    <source>
        <dbReference type="Proteomes" id="UP000019118"/>
    </source>
</evidence>
<reference evidence="12" key="2">
    <citation type="submission" date="2024-08" db="UniProtKB">
        <authorList>
            <consortium name="EnsemblMetazoa"/>
        </authorList>
    </citation>
    <scope>IDENTIFICATION</scope>
</reference>
<dbReference type="EMBL" id="KB632241">
    <property type="protein sequence ID" value="ERL90544.1"/>
    <property type="molecule type" value="Genomic_DNA"/>
</dbReference>
<comment type="similarity">
    <text evidence="3">Belongs to the polysaccharide lyase 4 family.</text>
</comment>
<dbReference type="SUPFAM" id="SSF49785">
    <property type="entry name" value="Galactose-binding domain-like"/>
    <property type="match status" value="1"/>
</dbReference>
<dbReference type="AlphaFoldDB" id="U4U9F4"/>
<dbReference type="SUPFAM" id="SSF74650">
    <property type="entry name" value="Galactose mutarotase-like"/>
    <property type="match status" value="1"/>
</dbReference>
<evidence type="ECO:0000313" key="12">
    <source>
        <dbReference type="EnsemblMetazoa" id="XP_019760808.1"/>
    </source>
</evidence>
<dbReference type="GO" id="GO:0030246">
    <property type="term" value="F:carbohydrate binding"/>
    <property type="evidence" value="ECO:0007669"/>
    <property type="project" value="InterPro"/>
</dbReference>
<evidence type="ECO:0000313" key="11">
    <source>
        <dbReference type="EMBL" id="ERL90544.1"/>
    </source>
</evidence>
<comment type="subcellular location">
    <subcellularLocation>
        <location evidence="2">Secreted</location>
    </subcellularLocation>
</comment>
<dbReference type="CDD" id="cd10317">
    <property type="entry name" value="RGL4_C"/>
    <property type="match status" value="1"/>
</dbReference>
<dbReference type="GO" id="GO:0005975">
    <property type="term" value="P:carbohydrate metabolic process"/>
    <property type="evidence" value="ECO:0007669"/>
    <property type="project" value="InterPro"/>
</dbReference>
<evidence type="ECO:0000259" key="9">
    <source>
        <dbReference type="Pfam" id="PF14683"/>
    </source>
</evidence>
<dbReference type="Pfam" id="PF14683">
    <property type="entry name" value="CBM-like"/>
    <property type="match status" value="1"/>
</dbReference>
<dbReference type="InterPro" id="IPR008979">
    <property type="entry name" value="Galactose-bd-like_sf"/>
</dbReference>
<sequence>MLAGQVLFLLGAVALSGLSPVNGAVSLTVDGLKATIKNDYLELNFNSQATISTVNVQGTNLAASGVKTFYLDWNSNGQGVFSPSSIHIVEQTSSRVHFYWLQENIDNVFSIQLHYVMEDDISGIYSYAKYINDKSYTVSLGETRMVYRFNAAILTQGTNQVRSGTTPTTVDLNQCTTVQDSTWEYPNGTYYSKYDYAAYIRQINYQGVYGNGFGAFVVSPSREYHGGGPLKQDLTVHQECLVANYFVSGHFGTPEVTAEPGWTHIYGPFLLYFPTGNDGSIVSAVENQVAAEQAKWPYSFVNDDEYPYYRGQVSGTVSGQKSATVVLWDSTGEEFDQQQLGYLYAAETDSKGYYAISNVRPGSYRIAAYPTAGLGSDSLDESTVTVTAGGREHVALTLTEPSNIIWSLGEANRLSSEFKYSDQPRNYQWEWVPPTENTFVVGSSNPKEDWYYAQSQTGSWYIKYQDAPDGNSRTLRVAIAASSKSHLQVLVNGHRVGDNYYDNDHAIYRSAMQSGQYTSNVFTVTNAQVVDGENTIEFHISIGQIMYDTISLQRG</sequence>
<dbReference type="PANTHER" id="PTHR32018">
    <property type="entry name" value="RHAMNOGALACTURONATE LYASE FAMILY PROTEIN"/>
    <property type="match status" value="1"/>
</dbReference>
<evidence type="ECO:0000256" key="2">
    <source>
        <dbReference type="ARBA" id="ARBA00004613"/>
    </source>
</evidence>
<keyword evidence="5" id="KW-0964">Secreted</keyword>
<dbReference type="EnsemblMetazoa" id="XM_019905249.1">
    <property type="protein sequence ID" value="XP_019760808.1"/>
    <property type="gene ID" value="LOC109538156"/>
</dbReference>
<evidence type="ECO:0000256" key="6">
    <source>
        <dbReference type="ARBA" id="ARBA00022729"/>
    </source>
</evidence>
<evidence type="ECO:0000256" key="3">
    <source>
        <dbReference type="ARBA" id="ARBA00010418"/>
    </source>
</evidence>
<feature type="signal peptide" evidence="8">
    <location>
        <begin position="1"/>
        <end position="23"/>
    </location>
</feature>
<keyword evidence="6 8" id="KW-0732">Signal</keyword>
<protein>
    <recommendedName>
        <fullName evidence="4">rhamnogalacturonan endolyase</fullName>
        <ecNumber evidence="4">4.2.2.23</ecNumber>
    </recommendedName>
</protein>
<dbReference type="PANTHER" id="PTHR32018:SF1">
    <property type="entry name" value="RHAMNOGALACTURONAN ENDOLYASE"/>
    <property type="match status" value="1"/>
</dbReference>
<dbReference type="Gene3D" id="2.60.120.260">
    <property type="entry name" value="Galactose-binding domain-like"/>
    <property type="match status" value="1"/>
</dbReference>
<dbReference type="GO" id="GO:0102210">
    <property type="term" value="F:rhamnogalacturonan endolyase activity"/>
    <property type="evidence" value="ECO:0007669"/>
    <property type="project" value="UniProtKB-EC"/>
</dbReference>
<dbReference type="Proteomes" id="UP000030742">
    <property type="component" value="Unassembled WGS sequence"/>
</dbReference>
<evidence type="ECO:0000256" key="1">
    <source>
        <dbReference type="ARBA" id="ARBA00001324"/>
    </source>
</evidence>
<dbReference type="OrthoDB" id="1857872at2759"/>
<evidence type="ECO:0000256" key="5">
    <source>
        <dbReference type="ARBA" id="ARBA00022525"/>
    </source>
</evidence>
<keyword evidence="7" id="KW-0456">Lyase</keyword>
<dbReference type="CDD" id="cd10316">
    <property type="entry name" value="RGL4_M"/>
    <property type="match status" value="1"/>
</dbReference>
<comment type="catalytic activity">
    <reaction evidence="1">
        <text>Endotype eliminative cleavage of L-alpha-rhamnopyranosyl-(1-&gt;4)-alpha-D-galactopyranosyluronic acid bonds of rhamnogalacturonan I domains in ramified hairy regions of pectin leaving L-rhamnopyranose at the reducing end and 4-deoxy-4,5-unsaturated D-galactopyranosyluronic acid at the non-reducing end.</text>
        <dbReference type="EC" id="4.2.2.23"/>
    </reaction>
</comment>